<dbReference type="GO" id="GO:0050560">
    <property type="term" value="F:aspartate-tRNA(Asn) ligase activity"/>
    <property type="evidence" value="ECO:0007669"/>
    <property type="project" value="UniProtKB-EC"/>
</dbReference>
<feature type="binding site" evidence="7">
    <location>
        <position position="453"/>
    </location>
    <ligand>
        <name>L-aspartate</name>
        <dbReference type="ChEBI" id="CHEBI:29991"/>
    </ligand>
</feature>
<dbReference type="HAMAP" id="MF_00044">
    <property type="entry name" value="Asp_tRNA_synth_type1"/>
    <property type="match status" value="1"/>
</dbReference>
<name>A0A3A8BB34_9RHOB</name>
<dbReference type="InterPro" id="IPR004364">
    <property type="entry name" value="Aa-tRNA-synt_II"/>
</dbReference>
<dbReference type="Proteomes" id="UP000281128">
    <property type="component" value="Unassembled WGS sequence"/>
</dbReference>
<dbReference type="InterPro" id="IPR002312">
    <property type="entry name" value="Asp/Asn-tRNA-synth_IIb"/>
</dbReference>
<evidence type="ECO:0000259" key="8">
    <source>
        <dbReference type="PROSITE" id="PS50862"/>
    </source>
</evidence>
<dbReference type="GO" id="GO:0005524">
    <property type="term" value="F:ATP binding"/>
    <property type="evidence" value="ECO:0007669"/>
    <property type="project" value="UniProtKB-UniRule"/>
</dbReference>
<evidence type="ECO:0000256" key="6">
    <source>
        <dbReference type="ARBA" id="ARBA00023146"/>
    </source>
</evidence>
<protein>
    <recommendedName>
        <fullName evidence="7">Aspartate--tRNA(Asp/Asn) ligase</fullName>
        <ecNumber evidence="7">6.1.1.23</ecNumber>
    </recommendedName>
    <alternativeName>
        <fullName evidence="7">Aspartyl-tRNA synthetase</fullName>
        <shortName evidence="7">AspRS</shortName>
    </alternativeName>
    <alternativeName>
        <fullName evidence="7">Non-discriminating aspartyl-tRNA synthetase</fullName>
        <shortName evidence="7">ND-AspRS</shortName>
    </alternativeName>
</protein>
<dbReference type="AlphaFoldDB" id="A0A3A8BB34"/>
<dbReference type="Gene3D" id="3.30.1360.30">
    <property type="entry name" value="GAD-like domain"/>
    <property type="match status" value="1"/>
</dbReference>
<feature type="domain" description="Aminoacyl-transfer RNA synthetases class-II family profile" evidence="8">
    <location>
        <begin position="144"/>
        <end position="559"/>
    </location>
</feature>
<dbReference type="SUPFAM" id="SSF55261">
    <property type="entry name" value="GAD domain-like"/>
    <property type="match status" value="1"/>
</dbReference>
<gene>
    <name evidence="7 9" type="primary">aspS</name>
    <name evidence="9" type="ORF">D6850_02890</name>
</gene>
<evidence type="ECO:0000313" key="10">
    <source>
        <dbReference type="Proteomes" id="UP000281128"/>
    </source>
</evidence>
<feature type="binding site" evidence="7">
    <location>
        <begin position="538"/>
        <end position="541"/>
    </location>
    <ligand>
        <name>ATP</name>
        <dbReference type="ChEBI" id="CHEBI:30616"/>
    </ligand>
</feature>
<dbReference type="InterPro" id="IPR004524">
    <property type="entry name" value="Asp-tRNA-ligase_1"/>
</dbReference>
<comment type="catalytic activity">
    <reaction evidence="7">
        <text>tRNA(Asx) + L-aspartate + ATP = L-aspartyl-tRNA(Asx) + AMP + diphosphate</text>
        <dbReference type="Rhea" id="RHEA:18349"/>
        <dbReference type="Rhea" id="RHEA-COMP:9710"/>
        <dbReference type="Rhea" id="RHEA-COMP:9711"/>
        <dbReference type="ChEBI" id="CHEBI:29991"/>
        <dbReference type="ChEBI" id="CHEBI:30616"/>
        <dbReference type="ChEBI" id="CHEBI:33019"/>
        <dbReference type="ChEBI" id="CHEBI:78442"/>
        <dbReference type="ChEBI" id="CHEBI:78516"/>
        <dbReference type="ChEBI" id="CHEBI:456215"/>
        <dbReference type="EC" id="6.1.1.23"/>
    </reaction>
</comment>
<evidence type="ECO:0000313" key="9">
    <source>
        <dbReference type="EMBL" id="RKF16514.1"/>
    </source>
</evidence>
<dbReference type="RefSeq" id="WP_121163594.1">
    <property type="nucleotide sequence ID" value="NZ_RAPE01000001.1"/>
</dbReference>
<keyword evidence="7" id="KW-0963">Cytoplasm</keyword>
<comment type="caution">
    <text evidence="7">Lacks conserved residue(s) required for the propagation of feature annotation.</text>
</comment>
<dbReference type="InterPro" id="IPR004365">
    <property type="entry name" value="NA-bd_OB_tRNA"/>
</dbReference>
<accession>A0A3A8BB34</accession>
<evidence type="ECO:0000256" key="1">
    <source>
        <dbReference type="ARBA" id="ARBA00006303"/>
    </source>
</evidence>
<feature type="binding site" evidence="7">
    <location>
        <position position="175"/>
    </location>
    <ligand>
        <name>L-aspartate</name>
        <dbReference type="ChEBI" id="CHEBI:29991"/>
    </ligand>
</feature>
<keyword evidence="3 7" id="KW-0547">Nucleotide-binding</keyword>
<comment type="subunit">
    <text evidence="7">Homodimer.</text>
</comment>
<feature type="binding site" evidence="7">
    <location>
        <position position="493"/>
    </location>
    <ligand>
        <name>L-aspartate</name>
        <dbReference type="ChEBI" id="CHEBI:29991"/>
    </ligand>
</feature>
<sequence>MHPFRSHTCAELTKSDVGETVRLSGWVHRIRDHGGVLFVDLRDHYGMTQVLCDPDSPVFAEVEKLRSEWCVRIDGTVKARDESLVNPKLPTGEIEVYIRDVEVLGAAKELPLIVFGDQEYPEETRLRYRYLDLRRDAMQANMALRSDVVRGLRQRMWDQGFREYQTPIITASSPEGARDFLVPSRLHPGKFYALPQAPQLFKQLIMVSGFDRYFQIAPCFRDEDPRADRSPTDFYQLDMEMSFVTQQDVFDTIQPVIQGVFEEFGGGRKVDAVWPQISFADAALWYGTDKPDLRNPIKMQDASRHFRGSGFAIFAKLLEQEGTEIRAIPAPGGGSRKFCDRMNAFAQKEGLPGMGYIFWRDQGEGMEAAGPLAKNIGPERTEAIRQQLGLGQGDAAFFLGGKPADFERVAGAARNEIGRELGLIDEDRFAFAWIVDFPMYEADDETGAIDFSHNPFSMPQGGIEALEGDPLDVRGYQYDLACNGYELVSGAIRNHKLDVMIKAFELAGYDEAEVRKRFGGLVNAFQYGAPPHGGCAAGIDRIVMLLADEANIREVIMFPMNQRAEDLMMDAPSAPTSDQLMELGLRVLPRED</sequence>
<dbReference type="GO" id="GO:0003676">
    <property type="term" value="F:nucleic acid binding"/>
    <property type="evidence" value="ECO:0007669"/>
    <property type="project" value="InterPro"/>
</dbReference>
<dbReference type="InterPro" id="IPR047089">
    <property type="entry name" value="Asp-tRNA-ligase_1_N"/>
</dbReference>
<comment type="function">
    <text evidence="7">Aspartyl-tRNA synthetase with relaxed tRNA specificity since it is able to aspartylate not only its cognate tRNA(Asp) but also tRNA(Asn). Reaction proceeds in two steps: L-aspartate is first activated by ATP to form Asp-AMP and then transferred to the acceptor end of tRNA(Asp/Asn).</text>
</comment>
<evidence type="ECO:0000256" key="3">
    <source>
        <dbReference type="ARBA" id="ARBA00022741"/>
    </source>
</evidence>
<dbReference type="InterPro" id="IPR004115">
    <property type="entry name" value="GAD-like_sf"/>
</dbReference>
<keyword evidence="5 7" id="KW-0648">Protein biosynthesis</keyword>
<dbReference type="InterPro" id="IPR012340">
    <property type="entry name" value="NA-bd_OB-fold"/>
</dbReference>
<evidence type="ECO:0000256" key="2">
    <source>
        <dbReference type="ARBA" id="ARBA00022598"/>
    </source>
</evidence>
<dbReference type="OrthoDB" id="9802326at2"/>
<dbReference type="Gene3D" id="3.30.930.10">
    <property type="entry name" value="Bira Bifunctional Protein, Domain 2"/>
    <property type="match status" value="1"/>
</dbReference>
<evidence type="ECO:0000256" key="5">
    <source>
        <dbReference type="ARBA" id="ARBA00022917"/>
    </source>
</evidence>
<keyword evidence="2 7" id="KW-0436">Ligase</keyword>
<dbReference type="NCBIfam" id="NF001750">
    <property type="entry name" value="PRK00476.1"/>
    <property type="match status" value="1"/>
</dbReference>
<dbReference type="Gene3D" id="2.40.50.140">
    <property type="entry name" value="Nucleic acid-binding proteins"/>
    <property type="match status" value="1"/>
</dbReference>
<organism evidence="9 10">
    <name type="scientific">Roseovarius spongiae</name>
    <dbReference type="NCBI Taxonomy" id="2320272"/>
    <lineage>
        <taxon>Bacteria</taxon>
        <taxon>Pseudomonadati</taxon>
        <taxon>Pseudomonadota</taxon>
        <taxon>Alphaproteobacteria</taxon>
        <taxon>Rhodobacterales</taxon>
        <taxon>Roseobacteraceae</taxon>
        <taxon>Roseovarius</taxon>
    </lineage>
</organism>
<dbReference type="SUPFAM" id="SSF50249">
    <property type="entry name" value="Nucleic acid-binding proteins"/>
    <property type="match status" value="1"/>
</dbReference>
<dbReference type="SUPFAM" id="SSF55681">
    <property type="entry name" value="Class II aaRS and biotin synthetases"/>
    <property type="match status" value="1"/>
</dbReference>
<dbReference type="GO" id="GO:0005737">
    <property type="term" value="C:cytoplasm"/>
    <property type="evidence" value="ECO:0007669"/>
    <property type="project" value="UniProtKB-SubCell"/>
</dbReference>
<dbReference type="PRINTS" id="PR01042">
    <property type="entry name" value="TRNASYNTHASP"/>
</dbReference>
<dbReference type="InterPro" id="IPR029351">
    <property type="entry name" value="GAD_dom"/>
</dbReference>
<comment type="subcellular location">
    <subcellularLocation>
        <location evidence="7">Cytoplasm</location>
    </subcellularLocation>
</comment>
<feature type="binding site" evidence="7">
    <location>
        <begin position="221"/>
        <end position="223"/>
    </location>
    <ligand>
        <name>ATP</name>
        <dbReference type="ChEBI" id="CHEBI:30616"/>
    </ligand>
</feature>
<dbReference type="PANTHER" id="PTHR22594">
    <property type="entry name" value="ASPARTYL/LYSYL-TRNA SYNTHETASE"/>
    <property type="match status" value="1"/>
</dbReference>
<comment type="similarity">
    <text evidence="1 7">Belongs to the class-II aminoacyl-tRNA synthetase family. Type 1 subfamily.</text>
</comment>
<proteinExistence type="inferred from homology"/>
<dbReference type="PANTHER" id="PTHR22594:SF5">
    <property type="entry name" value="ASPARTATE--TRNA LIGASE, MITOCHONDRIAL"/>
    <property type="match status" value="1"/>
</dbReference>
<dbReference type="EC" id="6.1.1.23" evidence="7"/>
<evidence type="ECO:0000256" key="4">
    <source>
        <dbReference type="ARBA" id="ARBA00022840"/>
    </source>
</evidence>
<feature type="region of interest" description="Aspartate" evidence="7">
    <location>
        <begin position="199"/>
        <end position="202"/>
    </location>
</feature>
<dbReference type="Pfam" id="PF02938">
    <property type="entry name" value="GAD"/>
    <property type="match status" value="1"/>
</dbReference>
<dbReference type="CDD" id="cd04317">
    <property type="entry name" value="EcAspRS_like_N"/>
    <property type="match status" value="1"/>
</dbReference>
<dbReference type="Pfam" id="PF00152">
    <property type="entry name" value="tRNA-synt_2"/>
    <property type="match status" value="1"/>
</dbReference>
<keyword evidence="6 7" id="KW-0030">Aminoacyl-tRNA synthetase</keyword>
<evidence type="ECO:0000256" key="7">
    <source>
        <dbReference type="HAMAP-Rule" id="MF_00044"/>
    </source>
</evidence>
<comment type="caution">
    <text evidence="9">The sequence shown here is derived from an EMBL/GenBank/DDBJ whole genome shotgun (WGS) entry which is preliminary data.</text>
</comment>
<dbReference type="GO" id="GO:0006422">
    <property type="term" value="P:aspartyl-tRNA aminoacylation"/>
    <property type="evidence" value="ECO:0007669"/>
    <property type="project" value="UniProtKB-UniRule"/>
</dbReference>
<dbReference type="Pfam" id="PF01336">
    <property type="entry name" value="tRNA_anti-codon"/>
    <property type="match status" value="1"/>
</dbReference>
<reference evidence="9 10" key="1">
    <citation type="submission" date="2018-09" db="EMBL/GenBank/DDBJ databases">
        <title>Roseovarius spongiae sp. nov., isolated from a marine sponge.</title>
        <authorList>
            <person name="Zhuang L."/>
            <person name="Luo L."/>
        </authorList>
    </citation>
    <scope>NUCLEOTIDE SEQUENCE [LARGE SCALE GENOMIC DNA]</scope>
    <source>
        <strain evidence="9 10">HN-E21</strain>
    </source>
</reference>
<dbReference type="InterPro" id="IPR045864">
    <property type="entry name" value="aa-tRNA-synth_II/BPL/LPL"/>
</dbReference>
<feature type="binding site" evidence="7">
    <location>
        <position position="221"/>
    </location>
    <ligand>
        <name>L-aspartate</name>
        <dbReference type="ChEBI" id="CHEBI:29991"/>
    </ligand>
</feature>
<dbReference type="GO" id="GO:0004815">
    <property type="term" value="F:aspartate-tRNA ligase activity"/>
    <property type="evidence" value="ECO:0007669"/>
    <property type="project" value="UniProtKB-UniRule"/>
</dbReference>
<keyword evidence="10" id="KW-1185">Reference proteome</keyword>
<dbReference type="EMBL" id="RAPE01000001">
    <property type="protein sequence ID" value="RKF16514.1"/>
    <property type="molecule type" value="Genomic_DNA"/>
</dbReference>
<dbReference type="PROSITE" id="PS50862">
    <property type="entry name" value="AA_TRNA_LIGASE_II"/>
    <property type="match status" value="1"/>
</dbReference>
<feature type="site" description="Important for tRNA non-discrimination" evidence="7">
    <location>
        <position position="33"/>
    </location>
</feature>
<feature type="binding site" evidence="7">
    <location>
        <position position="486"/>
    </location>
    <ligand>
        <name>ATP</name>
        <dbReference type="ChEBI" id="CHEBI:30616"/>
    </ligand>
</feature>
<keyword evidence="4 7" id="KW-0067">ATP-binding</keyword>
<dbReference type="InterPro" id="IPR006195">
    <property type="entry name" value="aa-tRNA-synth_II"/>
</dbReference>
<dbReference type="NCBIfam" id="TIGR00459">
    <property type="entry name" value="aspS_bact"/>
    <property type="match status" value="1"/>
</dbReference>